<dbReference type="PANTHER" id="PTHR24292">
    <property type="entry name" value="CYTOCHROME P450"/>
    <property type="match status" value="1"/>
</dbReference>
<dbReference type="InterPro" id="IPR050476">
    <property type="entry name" value="Insect_CytP450_Detox"/>
</dbReference>
<dbReference type="Gene3D" id="1.10.630.10">
    <property type="entry name" value="Cytochrome P450"/>
    <property type="match status" value="1"/>
</dbReference>
<dbReference type="InterPro" id="IPR002401">
    <property type="entry name" value="Cyt_P450_E_grp-I"/>
</dbReference>
<comment type="subcellular location">
    <subcellularLocation>
        <location evidence="3">Endoplasmic reticulum membrane</location>
        <topology evidence="3">Peripheral membrane protein</topology>
    </subcellularLocation>
    <subcellularLocation>
        <location evidence="2">Microsome membrane</location>
        <topology evidence="2">Peripheral membrane protein</topology>
    </subcellularLocation>
</comment>
<evidence type="ECO:0000256" key="14">
    <source>
        <dbReference type="RuleBase" id="RU000461"/>
    </source>
</evidence>
<keyword evidence="12 15" id="KW-0472">Membrane</keyword>
<evidence type="ECO:0000256" key="4">
    <source>
        <dbReference type="ARBA" id="ARBA00010617"/>
    </source>
</evidence>
<evidence type="ECO:0000256" key="1">
    <source>
        <dbReference type="ARBA" id="ARBA00001971"/>
    </source>
</evidence>
<feature type="transmembrane region" description="Helical" evidence="15">
    <location>
        <begin position="15"/>
        <end position="35"/>
    </location>
</feature>
<comment type="similarity">
    <text evidence="4 14">Belongs to the cytochrome P450 family.</text>
</comment>
<keyword evidence="15" id="KW-0812">Transmembrane</keyword>
<dbReference type="FunFam" id="1.10.630.10:FF:000042">
    <property type="entry name" value="Cytochrome P450"/>
    <property type="match status" value="1"/>
</dbReference>
<proteinExistence type="inferred from homology"/>
<protein>
    <submittedName>
        <fullName evidence="16">CYP6J1 protein</fullName>
    </submittedName>
</protein>
<dbReference type="InterPro" id="IPR036396">
    <property type="entry name" value="Cyt_P450_sf"/>
</dbReference>
<dbReference type="PRINTS" id="PR00385">
    <property type="entry name" value="P450"/>
</dbReference>
<dbReference type="GO" id="GO:0020037">
    <property type="term" value="F:heme binding"/>
    <property type="evidence" value="ECO:0007669"/>
    <property type="project" value="InterPro"/>
</dbReference>
<evidence type="ECO:0000256" key="11">
    <source>
        <dbReference type="ARBA" id="ARBA00023033"/>
    </source>
</evidence>
<dbReference type="PROSITE" id="PS00086">
    <property type="entry name" value="CYTOCHROME_P450"/>
    <property type="match status" value="1"/>
</dbReference>
<dbReference type="PRINTS" id="PR00463">
    <property type="entry name" value="EP450I"/>
</dbReference>
<evidence type="ECO:0000313" key="16">
    <source>
        <dbReference type="EMBL" id="JAG78555.1"/>
    </source>
</evidence>
<dbReference type="SUPFAM" id="SSF48264">
    <property type="entry name" value="Cytochrome P450"/>
    <property type="match status" value="1"/>
</dbReference>
<evidence type="ECO:0000256" key="5">
    <source>
        <dbReference type="ARBA" id="ARBA00022617"/>
    </source>
</evidence>
<keyword evidence="9 14" id="KW-0560">Oxidoreductase</keyword>
<evidence type="ECO:0000256" key="2">
    <source>
        <dbReference type="ARBA" id="ARBA00004174"/>
    </source>
</evidence>
<dbReference type="AlphaFoldDB" id="A0A0C9Q432"/>
<evidence type="ECO:0000256" key="10">
    <source>
        <dbReference type="ARBA" id="ARBA00023004"/>
    </source>
</evidence>
<keyword evidence="15" id="KW-1133">Transmembrane helix</keyword>
<reference evidence="16" key="1">
    <citation type="submission" date="2015-01" db="EMBL/GenBank/DDBJ databases">
        <title>Transcriptome Assembly of Fopius arisanus.</title>
        <authorList>
            <person name="Geib S."/>
        </authorList>
    </citation>
    <scope>NUCLEOTIDE SEQUENCE</scope>
</reference>
<evidence type="ECO:0000256" key="9">
    <source>
        <dbReference type="ARBA" id="ARBA00023002"/>
    </source>
</evidence>
<keyword evidence="11 14" id="KW-0503">Monooxygenase</keyword>
<sequence>MKNYLIMTMPVDFEFTKLLLIIVVLLLLLYQYLIYNYNFWRSRGVCGPQPVALFGTIKDILLGKDGLGSYSTRIYKEYPNESLVGIYSRREPVLIIRNPHLIKSVLIKDFSNFMNRSLEISDKHDPLMQNLFFLDAKIWRRLRTKLTPVFTSGKIRDMFYLINECGHQLINYLLKFDGTVVEMRAITSKFSTEVIGMCAFGLQADSFGDEESVFLKMAKRIFQVDLKYFFKFILRQFAPLLYTIFGGWLKDTVLEEFFINLAKDTIEYRERNNVIRHDFIDLLRSLMKGVSEVGDIELTDELVAAQLTVFFVGGSETSATTISNCLYEMAMNPVIQKKLRAEIREYLEKSNGEITYEGLNQMKYLDKCLNETLRKYPPVTIITRKSLKEYIFPGTGFKLPGGVKVWIPVFAIHRDEKYYPEPKVFNPERFGEEELKKRQSMTFLPFGEGPRNCIGARFGKIQSKYGIVKILQHFTVEVCDKTDKEYRVNARAMFLTPLNGIYLKINKCPI</sequence>
<dbReference type="GO" id="GO:0005506">
    <property type="term" value="F:iron ion binding"/>
    <property type="evidence" value="ECO:0007669"/>
    <property type="project" value="InterPro"/>
</dbReference>
<evidence type="ECO:0000256" key="6">
    <source>
        <dbReference type="ARBA" id="ARBA00022723"/>
    </source>
</evidence>
<dbReference type="PANTHER" id="PTHR24292:SF54">
    <property type="entry name" value="CYP9F3-RELATED"/>
    <property type="match status" value="1"/>
</dbReference>
<keyword evidence="5 13" id="KW-0349">Heme</keyword>
<accession>A0A0C9Q432</accession>
<evidence type="ECO:0000256" key="15">
    <source>
        <dbReference type="SAM" id="Phobius"/>
    </source>
</evidence>
<dbReference type="CDD" id="cd11056">
    <property type="entry name" value="CYP6-like"/>
    <property type="match status" value="1"/>
</dbReference>
<keyword evidence="7" id="KW-0256">Endoplasmic reticulum</keyword>
<dbReference type="GO" id="GO:0004497">
    <property type="term" value="F:monooxygenase activity"/>
    <property type="evidence" value="ECO:0007669"/>
    <property type="project" value="UniProtKB-KW"/>
</dbReference>
<evidence type="ECO:0000256" key="12">
    <source>
        <dbReference type="ARBA" id="ARBA00023136"/>
    </source>
</evidence>
<keyword evidence="10 13" id="KW-0408">Iron</keyword>
<gene>
    <name evidence="16" type="primary">CYP6J1</name>
    <name evidence="16" type="ORF">g.8036</name>
</gene>
<evidence type="ECO:0000256" key="3">
    <source>
        <dbReference type="ARBA" id="ARBA00004406"/>
    </source>
</evidence>
<evidence type="ECO:0000256" key="13">
    <source>
        <dbReference type="PIRSR" id="PIRSR602401-1"/>
    </source>
</evidence>
<dbReference type="EMBL" id="GBYB01008788">
    <property type="protein sequence ID" value="JAG78555.1"/>
    <property type="molecule type" value="Transcribed_RNA"/>
</dbReference>
<keyword evidence="6 13" id="KW-0479">Metal-binding</keyword>
<dbReference type="GO" id="GO:0016705">
    <property type="term" value="F:oxidoreductase activity, acting on paired donors, with incorporation or reduction of molecular oxygen"/>
    <property type="evidence" value="ECO:0007669"/>
    <property type="project" value="InterPro"/>
</dbReference>
<dbReference type="Pfam" id="PF00067">
    <property type="entry name" value="p450"/>
    <property type="match status" value="1"/>
</dbReference>
<evidence type="ECO:0000256" key="7">
    <source>
        <dbReference type="ARBA" id="ARBA00022824"/>
    </source>
</evidence>
<organism evidence="16">
    <name type="scientific">Fopius arisanus</name>
    <dbReference type="NCBI Taxonomy" id="64838"/>
    <lineage>
        <taxon>Eukaryota</taxon>
        <taxon>Metazoa</taxon>
        <taxon>Ecdysozoa</taxon>
        <taxon>Arthropoda</taxon>
        <taxon>Hexapoda</taxon>
        <taxon>Insecta</taxon>
        <taxon>Pterygota</taxon>
        <taxon>Neoptera</taxon>
        <taxon>Endopterygota</taxon>
        <taxon>Hymenoptera</taxon>
        <taxon>Apocrita</taxon>
        <taxon>Ichneumonoidea</taxon>
        <taxon>Braconidae</taxon>
        <taxon>Opiinae</taxon>
        <taxon>Fopius</taxon>
    </lineage>
</organism>
<dbReference type="InterPro" id="IPR001128">
    <property type="entry name" value="Cyt_P450"/>
</dbReference>
<comment type="cofactor">
    <cofactor evidence="1 13">
        <name>heme</name>
        <dbReference type="ChEBI" id="CHEBI:30413"/>
    </cofactor>
</comment>
<feature type="binding site" description="axial binding residue" evidence="13">
    <location>
        <position position="453"/>
    </location>
    <ligand>
        <name>heme</name>
        <dbReference type="ChEBI" id="CHEBI:30413"/>
    </ligand>
    <ligandPart>
        <name>Fe</name>
        <dbReference type="ChEBI" id="CHEBI:18248"/>
    </ligandPart>
</feature>
<name>A0A0C9Q432_9HYME</name>
<evidence type="ECO:0000256" key="8">
    <source>
        <dbReference type="ARBA" id="ARBA00022848"/>
    </source>
</evidence>
<dbReference type="GO" id="GO:0005789">
    <property type="term" value="C:endoplasmic reticulum membrane"/>
    <property type="evidence" value="ECO:0007669"/>
    <property type="project" value="UniProtKB-SubCell"/>
</dbReference>
<keyword evidence="8" id="KW-0492">Microsome</keyword>
<dbReference type="InterPro" id="IPR017972">
    <property type="entry name" value="Cyt_P450_CS"/>
</dbReference>